<reference evidence="3" key="1">
    <citation type="journal article" date="2014" name="Int. J. Syst. Evol. Microbiol.">
        <title>Complete genome sequence of Corynebacterium casei LMG S-19264T (=DSM 44701T), isolated from a smear-ripened cheese.</title>
        <authorList>
            <consortium name="US DOE Joint Genome Institute (JGI-PGF)"/>
            <person name="Walter F."/>
            <person name="Albersmeier A."/>
            <person name="Kalinowski J."/>
            <person name="Ruckert C."/>
        </authorList>
    </citation>
    <scope>NUCLEOTIDE SEQUENCE</scope>
    <source>
        <strain evidence="3">CCM 8711</strain>
    </source>
</reference>
<dbReference type="HAMAP" id="MF_00791">
    <property type="entry name" value="ApaG"/>
    <property type="match status" value="1"/>
</dbReference>
<dbReference type="AlphaFoldDB" id="A0A917J6Q5"/>
<sequence>MAITTTITDGVKISVETQYQPEYSNPASEHYMFAYKINIENLGDYTVQLMRRHWDIFDSNGTRREVEGEGVVGLQPVIEPGESHEYISGCNLKTDMGSMKGEYQMLRLIDNTMFDANIPEFYLIAPFKLN</sequence>
<dbReference type="InterPro" id="IPR036767">
    <property type="entry name" value="ApaG_sf"/>
</dbReference>
<dbReference type="SUPFAM" id="SSF110069">
    <property type="entry name" value="ApaG-like"/>
    <property type="match status" value="1"/>
</dbReference>
<protein>
    <recommendedName>
        <fullName evidence="1">Protein ApaG</fullName>
    </recommendedName>
</protein>
<dbReference type="Pfam" id="PF04379">
    <property type="entry name" value="DUF525"/>
    <property type="match status" value="1"/>
</dbReference>
<dbReference type="PANTHER" id="PTHR47191:SF2">
    <property type="entry name" value="OS05G0170800 PROTEIN"/>
    <property type="match status" value="1"/>
</dbReference>
<dbReference type="InterPro" id="IPR050718">
    <property type="entry name" value="ApaG-like"/>
</dbReference>
<dbReference type="Gene3D" id="2.60.40.1470">
    <property type="entry name" value="ApaG domain"/>
    <property type="match status" value="1"/>
</dbReference>
<dbReference type="PANTHER" id="PTHR47191">
    <property type="entry name" value="OS05G0170800 PROTEIN"/>
    <property type="match status" value="1"/>
</dbReference>
<evidence type="ECO:0000256" key="1">
    <source>
        <dbReference type="ARBA" id="ARBA00017693"/>
    </source>
</evidence>
<keyword evidence="4" id="KW-1185">Reference proteome</keyword>
<dbReference type="Proteomes" id="UP000662074">
    <property type="component" value="Unassembled WGS sequence"/>
</dbReference>
<dbReference type="EMBL" id="BMDO01000002">
    <property type="protein sequence ID" value="GGI50093.1"/>
    <property type="molecule type" value="Genomic_DNA"/>
</dbReference>
<feature type="domain" description="ApaG" evidence="2">
    <location>
        <begin position="5"/>
        <end position="130"/>
    </location>
</feature>
<evidence type="ECO:0000313" key="3">
    <source>
        <dbReference type="EMBL" id="GGI50093.1"/>
    </source>
</evidence>
<dbReference type="InterPro" id="IPR007474">
    <property type="entry name" value="ApaG_domain"/>
</dbReference>
<comment type="caution">
    <text evidence="3">The sequence shown here is derived from an EMBL/GenBank/DDBJ whole genome shotgun (WGS) entry which is preliminary data.</text>
</comment>
<gene>
    <name evidence="3" type="primary">apaG</name>
    <name evidence="3" type="ORF">GCM10011425_13050</name>
</gene>
<proteinExistence type="inferred from homology"/>
<organism evidence="3 4">
    <name type="scientific">Mucilaginibacter galii</name>
    <dbReference type="NCBI Taxonomy" id="2005073"/>
    <lineage>
        <taxon>Bacteria</taxon>
        <taxon>Pseudomonadati</taxon>
        <taxon>Bacteroidota</taxon>
        <taxon>Sphingobacteriia</taxon>
        <taxon>Sphingobacteriales</taxon>
        <taxon>Sphingobacteriaceae</taxon>
        <taxon>Mucilaginibacter</taxon>
    </lineage>
</organism>
<evidence type="ECO:0000259" key="2">
    <source>
        <dbReference type="PROSITE" id="PS51087"/>
    </source>
</evidence>
<dbReference type="RefSeq" id="WP_373867826.1">
    <property type="nucleotide sequence ID" value="NZ_BMDO01000002.1"/>
</dbReference>
<dbReference type="InterPro" id="IPR023065">
    <property type="entry name" value="Uncharacterised_ApaG"/>
</dbReference>
<dbReference type="PROSITE" id="PS51087">
    <property type="entry name" value="APAG"/>
    <property type="match status" value="1"/>
</dbReference>
<name>A0A917J6Q5_9SPHI</name>
<accession>A0A917J6Q5</accession>
<evidence type="ECO:0000313" key="4">
    <source>
        <dbReference type="Proteomes" id="UP000662074"/>
    </source>
</evidence>
<reference evidence="3" key="2">
    <citation type="submission" date="2020-09" db="EMBL/GenBank/DDBJ databases">
        <authorList>
            <person name="Sun Q."/>
            <person name="Sedlacek I."/>
        </authorList>
    </citation>
    <scope>NUCLEOTIDE SEQUENCE</scope>
    <source>
        <strain evidence="3">CCM 8711</strain>
    </source>
</reference>
<dbReference type="NCBIfam" id="NF003967">
    <property type="entry name" value="PRK05461.1"/>
    <property type="match status" value="1"/>
</dbReference>